<evidence type="ECO:0000256" key="2">
    <source>
        <dbReference type="ARBA" id="ARBA00009772"/>
    </source>
</evidence>
<evidence type="ECO:0000256" key="9">
    <source>
        <dbReference type="NCBIfam" id="TIGR01400"/>
    </source>
</evidence>
<dbReference type="PANTHER" id="PTHR30065">
    <property type="entry name" value="FLAGELLAR BIOSYNTHETIC PROTEIN FLIR"/>
    <property type="match status" value="1"/>
</dbReference>
<organism evidence="11 12">
    <name type="scientific">Maritalea myrionectae</name>
    <dbReference type="NCBI Taxonomy" id="454601"/>
    <lineage>
        <taxon>Bacteria</taxon>
        <taxon>Pseudomonadati</taxon>
        <taxon>Pseudomonadota</taxon>
        <taxon>Alphaproteobacteria</taxon>
        <taxon>Hyphomicrobiales</taxon>
        <taxon>Devosiaceae</taxon>
        <taxon>Maritalea</taxon>
    </lineage>
</organism>
<feature type="transmembrane region" description="Helical" evidence="10">
    <location>
        <begin position="173"/>
        <end position="203"/>
    </location>
</feature>
<dbReference type="STRING" id="1122213.GCA_000423365_01230"/>
<evidence type="ECO:0000256" key="3">
    <source>
        <dbReference type="ARBA" id="ARBA00021717"/>
    </source>
</evidence>
<dbReference type="NCBIfam" id="TIGR01400">
    <property type="entry name" value="fliR"/>
    <property type="match status" value="1"/>
</dbReference>
<sequence>MDLSINWLPQTVLLYFLIFARLGTLIMLMPGFSSSRLSIRMRLTLALTFTFIMYPLISTTYPQTSLAFYPIIALLASELAVGLVLGGTARLLTSAAQVAGSTIAFQTGLSFAQTSDPTQGGLQGAIFGNFIAVLGVTLIFSMDLHHLVLAGIYHSYEIFTPGAPILLEDAATMALEVISSSFVVGVQMSAPFIVFGLVFYFGLGLLARLMPQLQVFFIAMPANIALGLLLFALLLSVMMVLYVEHLEQFFMALVGVR</sequence>
<evidence type="ECO:0000256" key="8">
    <source>
        <dbReference type="ARBA" id="ARBA00023143"/>
    </source>
</evidence>
<protein>
    <recommendedName>
        <fullName evidence="3 9">Flagellar biosynthetic protein FliR</fullName>
    </recommendedName>
</protein>
<keyword evidence="4 10" id="KW-1003">Cell membrane</keyword>
<gene>
    <name evidence="11" type="ORF">MXMO3_01560</name>
</gene>
<evidence type="ECO:0000256" key="6">
    <source>
        <dbReference type="ARBA" id="ARBA00022989"/>
    </source>
</evidence>
<keyword evidence="7 10" id="KW-0472">Membrane</keyword>
<dbReference type="GO" id="GO:0005886">
    <property type="term" value="C:plasma membrane"/>
    <property type="evidence" value="ECO:0007669"/>
    <property type="project" value="UniProtKB-SubCell"/>
</dbReference>
<accession>A0A2R4MDL0</accession>
<evidence type="ECO:0000256" key="10">
    <source>
        <dbReference type="RuleBase" id="RU362071"/>
    </source>
</evidence>
<comment type="function">
    <text evidence="1 10">Role in flagellar biosynthesis.</text>
</comment>
<comment type="subcellular location">
    <subcellularLocation>
        <location evidence="10">Cell membrane</location>
        <topology evidence="10">Multi-pass membrane protein</topology>
    </subcellularLocation>
    <subcellularLocation>
        <location evidence="10">Bacterial flagellum basal body</location>
    </subcellularLocation>
</comment>
<keyword evidence="11" id="KW-0969">Cilium</keyword>
<dbReference type="GO" id="GO:0044780">
    <property type="term" value="P:bacterial-type flagellum assembly"/>
    <property type="evidence" value="ECO:0007669"/>
    <property type="project" value="UniProtKB-UniRule"/>
</dbReference>
<keyword evidence="12" id="KW-1185">Reference proteome</keyword>
<keyword evidence="6 10" id="KW-1133">Transmembrane helix</keyword>
<comment type="similarity">
    <text evidence="2 10">Belongs to the FliR/MopE/SpaR family.</text>
</comment>
<proteinExistence type="inferred from homology"/>
<feature type="transmembrane region" description="Helical" evidence="10">
    <location>
        <begin position="67"/>
        <end position="85"/>
    </location>
</feature>
<keyword evidence="11" id="KW-0282">Flagellum</keyword>
<dbReference type="InterPro" id="IPR006303">
    <property type="entry name" value="FliR"/>
</dbReference>
<evidence type="ECO:0000256" key="1">
    <source>
        <dbReference type="ARBA" id="ARBA00002578"/>
    </source>
</evidence>
<keyword evidence="11" id="KW-0966">Cell projection</keyword>
<keyword evidence="5 10" id="KW-0812">Transmembrane</keyword>
<feature type="transmembrane region" description="Helical" evidence="10">
    <location>
        <begin position="12"/>
        <end position="31"/>
    </location>
</feature>
<dbReference type="PANTHER" id="PTHR30065:SF8">
    <property type="entry name" value="FLAGELLAR BIOSYNTHETIC PROTEIN FLIR"/>
    <property type="match status" value="1"/>
</dbReference>
<evidence type="ECO:0000313" key="11">
    <source>
        <dbReference type="EMBL" id="AVX04090.1"/>
    </source>
</evidence>
<feature type="transmembrane region" description="Helical" evidence="10">
    <location>
        <begin position="215"/>
        <end position="243"/>
    </location>
</feature>
<dbReference type="InterPro" id="IPR002010">
    <property type="entry name" value="T3SS_IM_R"/>
</dbReference>
<dbReference type="RefSeq" id="WP_027834329.1">
    <property type="nucleotide sequence ID" value="NZ_CP021330.1"/>
</dbReference>
<reference evidence="11 12" key="1">
    <citation type="submission" date="2017-05" db="EMBL/GenBank/DDBJ databases">
        <title>Genome Analysis of Maritalea myrionectae HL2708#5.</title>
        <authorList>
            <consortium name="Cotde Inc.-PKNU"/>
            <person name="Jang D."/>
            <person name="Oh H.-M."/>
        </authorList>
    </citation>
    <scope>NUCLEOTIDE SEQUENCE [LARGE SCALE GENOMIC DNA]</scope>
    <source>
        <strain evidence="11 12">HL2708#5</strain>
    </source>
</reference>
<name>A0A2R4MDL0_9HYPH</name>
<dbReference type="GO" id="GO:0006605">
    <property type="term" value="P:protein targeting"/>
    <property type="evidence" value="ECO:0007669"/>
    <property type="project" value="UniProtKB-UniRule"/>
</dbReference>
<dbReference type="KEGG" id="mmyr:MXMO3_01560"/>
<evidence type="ECO:0000256" key="7">
    <source>
        <dbReference type="ARBA" id="ARBA00023136"/>
    </source>
</evidence>
<feature type="transmembrane region" description="Helical" evidence="10">
    <location>
        <begin position="130"/>
        <end position="153"/>
    </location>
</feature>
<evidence type="ECO:0000256" key="4">
    <source>
        <dbReference type="ARBA" id="ARBA00022475"/>
    </source>
</evidence>
<dbReference type="EMBL" id="CP021330">
    <property type="protein sequence ID" value="AVX04090.1"/>
    <property type="molecule type" value="Genomic_DNA"/>
</dbReference>
<evidence type="ECO:0000256" key="5">
    <source>
        <dbReference type="ARBA" id="ARBA00022692"/>
    </source>
</evidence>
<keyword evidence="8 10" id="KW-0975">Bacterial flagellum</keyword>
<dbReference type="PRINTS" id="PR00953">
    <property type="entry name" value="TYPE3IMRPROT"/>
</dbReference>
<dbReference type="GO" id="GO:0009425">
    <property type="term" value="C:bacterial-type flagellum basal body"/>
    <property type="evidence" value="ECO:0007669"/>
    <property type="project" value="UniProtKB-SubCell"/>
</dbReference>
<dbReference type="Proteomes" id="UP000258927">
    <property type="component" value="Chromosome"/>
</dbReference>
<dbReference type="AlphaFoldDB" id="A0A2R4MDL0"/>
<dbReference type="Pfam" id="PF01311">
    <property type="entry name" value="Bac_export_1"/>
    <property type="match status" value="1"/>
</dbReference>
<feature type="transmembrane region" description="Helical" evidence="10">
    <location>
        <begin position="43"/>
        <end position="61"/>
    </location>
</feature>
<evidence type="ECO:0000313" key="12">
    <source>
        <dbReference type="Proteomes" id="UP000258927"/>
    </source>
</evidence>